<name>A0ABX8TMH8_9MOLU</name>
<gene>
    <name evidence="1" type="ORF">HGD80_02390</name>
</gene>
<protein>
    <submittedName>
        <fullName evidence="1">Uncharacterized protein</fullName>
    </submittedName>
</protein>
<sequence length="135" mass="15969">MKTNKKILLEFLPPITYLLDEAKDLSYREFLDAVNEIVWNVEVSDEIEHSKNLTDDEKEEINYFLSSIQHYFYKLKDDISKNALESLNDEVNNLLEYCKDENIGIVYENDDDDYENNDDNDDDKTIKKEGKIKLC</sequence>
<evidence type="ECO:0000313" key="1">
    <source>
        <dbReference type="EMBL" id="QYC30694.1"/>
    </source>
</evidence>
<keyword evidence="2" id="KW-1185">Reference proteome</keyword>
<evidence type="ECO:0000313" key="2">
    <source>
        <dbReference type="Proteomes" id="UP000825369"/>
    </source>
</evidence>
<dbReference type="EMBL" id="CP066882">
    <property type="protein sequence ID" value="QYC30694.1"/>
    <property type="molecule type" value="Genomic_DNA"/>
</dbReference>
<dbReference type="RefSeq" id="WP_219474241.1">
    <property type="nucleotide sequence ID" value="NZ_CP066882.1"/>
</dbReference>
<reference evidence="1 2" key="1">
    <citation type="journal article" date="2021" name="Mol. Plant">
        <title>Genomic insights into the fast growth of paulownias and the formation of Paulownia witches' broom.</title>
        <authorList>
            <person name="Cao Y."/>
            <person name="Sun G."/>
            <person name="Zhai X."/>
            <person name="Xu P."/>
            <person name="Ma L."/>
            <person name="Deng M."/>
            <person name="Zhao Z."/>
            <person name="Yang H."/>
            <person name="Dong Y."/>
            <person name="Shang Z."/>
            <person name="Lv Y."/>
            <person name="Yan L."/>
            <person name="Liu H."/>
            <person name="Cao X."/>
            <person name="Li B."/>
            <person name="Wang Z."/>
            <person name="Zhao X."/>
            <person name="Yu H."/>
            <person name="Wang F."/>
            <person name="Ma W."/>
            <person name="Huang J."/>
            <person name="Fan G."/>
        </authorList>
    </citation>
    <scope>NUCLEOTIDE SEQUENCE [LARGE SCALE GENOMIC DNA]</scope>
    <source>
        <strain evidence="1 2">Zhengzhou</strain>
    </source>
</reference>
<accession>A0ABX8TMH8</accession>
<dbReference type="Proteomes" id="UP000825369">
    <property type="component" value="Chromosome"/>
</dbReference>
<proteinExistence type="predicted"/>
<organism evidence="1 2">
    <name type="scientific">Paulownia witches'-broom phytoplasma</name>
    <dbReference type="NCBI Taxonomy" id="39647"/>
    <lineage>
        <taxon>Bacteria</taxon>
        <taxon>Bacillati</taxon>
        <taxon>Mycoplasmatota</taxon>
        <taxon>Mollicutes</taxon>
        <taxon>Acholeplasmatales</taxon>
        <taxon>Acholeplasmataceae</taxon>
        <taxon>Candidatus Phytoplasma</taxon>
        <taxon>16SrI (Aster yellows group)</taxon>
    </lineage>
</organism>